<dbReference type="EMBL" id="CP051140">
    <property type="protein sequence ID" value="QIW97735.1"/>
    <property type="molecule type" value="Genomic_DNA"/>
</dbReference>
<organism evidence="1 2">
    <name type="scientific">Peltaster fructicola</name>
    <dbReference type="NCBI Taxonomy" id="286661"/>
    <lineage>
        <taxon>Eukaryota</taxon>
        <taxon>Fungi</taxon>
        <taxon>Dikarya</taxon>
        <taxon>Ascomycota</taxon>
        <taxon>Pezizomycotina</taxon>
        <taxon>Dothideomycetes</taxon>
        <taxon>Dothideomycetes incertae sedis</taxon>
        <taxon>Peltaster</taxon>
    </lineage>
</organism>
<proteinExistence type="predicted"/>
<sequence length="92" mass="10546">MCLFSKTRKSKAREVQITGTSRDHIPLPVVEVILGSWDRYDWQRSSDAITAWFNARWAKTGYRVSNEVMCFTLRLHGRDAVMGLSIPTDGTR</sequence>
<dbReference type="OrthoDB" id="566138at2759"/>
<reference evidence="1 2" key="1">
    <citation type="journal article" date="2016" name="Sci. Rep.">
        <title>Peltaster fructicola genome reveals evolution from an invasive phytopathogen to an ectophytic parasite.</title>
        <authorList>
            <person name="Xu C."/>
            <person name="Chen H."/>
            <person name="Gleason M.L."/>
            <person name="Xu J.R."/>
            <person name="Liu H."/>
            <person name="Zhang R."/>
            <person name="Sun G."/>
        </authorList>
    </citation>
    <scope>NUCLEOTIDE SEQUENCE [LARGE SCALE GENOMIC DNA]</scope>
    <source>
        <strain evidence="1 2">LNHT1506</strain>
    </source>
</reference>
<evidence type="ECO:0000313" key="2">
    <source>
        <dbReference type="Proteomes" id="UP000503462"/>
    </source>
</evidence>
<dbReference type="Proteomes" id="UP000503462">
    <property type="component" value="Chromosome 2"/>
</dbReference>
<gene>
    <name evidence="1" type="ORF">AMS68_003253</name>
</gene>
<dbReference type="AlphaFoldDB" id="A0A6H0XST5"/>
<name>A0A6H0XST5_9PEZI</name>
<protein>
    <submittedName>
        <fullName evidence="1">Uncharacterized protein</fullName>
    </submittedName>
</protein>
<accession>A0A6H0XST5</accession>
<evidence type="ECO:0000313" key="1">
    <source>
        <dbReference type="EMBL" id="QIW97735.1"/>
    </source>
</evidence>
<keyword evidence="2" id="KW-1185">Reference proteome</keyword>